<dbReference type="Proteomes" id="UP000283128">
    <property type="component" value="Unassembled WGS sequence"/>
</dbReference>
<dbReference type="PROSITE" id="PS50943">
    <property type="entry name" value="HTH_CROC1"/>
    <property type="match status" value="1"/>
</dbReference>
<dbReference type="InterPro" id="IPR050807">
    <property type="entry name" value="TransReg_Diox_bact_type"/>
</dbReference>
<feature type="region of interest" description="Disordered" evidence="2">
    <location>
        <begin position="1"/>
        <end position="20"/>
    </location>
</feature>
<dbReference type="GO" id="GO:0003677">
    <property type="term" value="F:DNA binding"/>
    <property type="evidence" value="ECO:0007669"/>
    <property type="project" value="UniProtKB-KW"/>
</dbReference>
<evidence type="ECO:0000313" key="4">
    <source>
        <dbReference type="EMBL" id="RVU23729.1"/>
    </source>
</evidence>
<dbReference type="Pfam" id="PF01381">
    <property type="entry name" value="HTH_3"/>
    <property type="match status" value="1"/>
</dbReference>
<dbReference type="SUPFAM" id="SSF51182">
    <property type="entry name" value="RmlC-like cupins"/>
    <property type="match status" value="1"/>
</dbReference>
<organism evidence="4 5">
    <name type="scientific">Streptomyces antnestii</name>
    <dbReference type="NCBI Taxonomy" id="2494256"/>
    <lineage>
        <taxon>Bacteria</taxon>
        <taxon>Bacillati</taxon>
        <taxon>Actinomycetota</taxon>
        <taxon>Actinomycetes</taxon>
        <taxon>Kitasatosporales</taxon>
        <taxon>Streptomycetaceae</taxon>
        <taxon>Streptomyces</taxon>
    </lineage>
</organism>
<evidence type="ECO:0000259" key="3">
    <source>
        <dbReference type="PROSITE" id="PS50943"/>
    </source>
</evidence>
<dbReference type="GO" id="GO:0003700">
    <property type="term" value="F:DNA-binding transcription factor activity"/>
    <property type="evidence" value="ECO:0007669"/>
    <property type="project" value="TreeGrafter"/>
</dbReference>
<dbReference type="EMBL" id="RZYA01000007">
    <property type="protein sequence ID" value="RVU23729.1"/>
    <property type="molecule type" value="Genomic_DNA"/>
</dbReference>
<dbReference type="CDD" id="cd02209">
    <property type="entry name" value="cupin_XRE_C"/>
    <property type="match status" value="1"/>
</dbReference>
<dbReference type="InterPro" id="IPR001387">
    <property type="entry name" value="Cro/C1-type_HTH"/>
</dbReference>
<dbReference type="InterPro" id="IPR011051">
    <property type="entry name" value="RmlC_Cupin_sf"/>
</dbReference>
<gene>
    <name evidence="4" type="ORF">EOT10_16795</name>
</gene>
<evidence type="ECO:0000256" key="2">
    <source>
        <dbReference type="SAM" id="MobiDB-lite"/>
    </source>
</evidence>
<evidence type="ECO:0000256" key="1">
    <source>
        <dbReference type="ARBA" id="ARBA00023125"/>
    </source>
</evidence>
<feature type="region of interest" description="Disordered" evidence="2">
    <location>
        <begin position="117"/>
        <end position="146"/>
    </location>
</feature>
<evidence type="ECO:0000313" key="5">
    <source>
        <dbReference type="Proteomes" id="UP000283128"/>
    </source>
</evidence>
<dbReference type="OrthoDB" id="5114244at2"/>
<protein>
    <submittedName>
        <fullName evidence="4">Helix-turn-helix domain-containing protein</fullName>
    </submittedName>
</protein>
<sequence>MGQHLRRERPERGFTPETLAGKTGLSRSYLSNVERDVNSPTINTLRTIVDALGTTLSQLHNPMGRLEMMLLEVTPGVSSGESPHSHAGEEVGLLLSGELDHWVPAGLLTTSREQLAGPTPATYVSPEGSFSRGDVKVPSRLRSCAP</sequence>
<dbReference type="InterPro" id="IPR014710">
    <property type="entry name" value="RmlC-like_jellyroll"/>
</dbReference>
<dbReference type="PANTHER" id="PTHR46797">
    <property type="entry name" value="HTH-TYPE TRANSCRIPTIONAL REGULATOR"/>
    <property type="match status" value="1"/>
</dbReference>
<dbReference type="GO" id="GO:0005829">
    <property type="term" value="C:cytosol"/>
    <property type="evidence" value="ECO:0007669"/>
    <property type="project" value="TreeGrafter"/>
</dbReference>
<proteinExistence type="predicted"/>
<comment type="caution">
    <text evidence="4">The sequence shown here is derived from an EMBL/GenBank/DDBJ whole genome shotgun (WGS) entry which is preliminary data.</text>
</comment>
<accession>A0A3S2XUK0</accession>
<keyword evidence="1" id="KW-0238">DNA-binding</keyword>
<keyword evidence="5" id="KW-1185">Reference proteome</keyword>
<dbReference type="InterPro" id="IPR010982">
    <property type="entry name" value="Lambda_DNA-bd_dom_sf"/>
</dbReference>
<name>A0A3S2XUK0_9ACTN</name>
<dbReference type="PANTHER" id="PTHR46797:SF1">
    <property type="entry name" value="METHYLPHOSPHONATE SYNTHASE"/>
    <property type="match status" value="1"/>
</dbReference>
<dbReference type="CDD" id="cd00093">
    <property type="entry name" value="HTH_XRE"/>
    <property type="match status" value="1"/>
</dbReference>
<dbReference type="SUPFAM" id="SSF47413">
    <property type="entry name" value="lambda repressor-like DNA-binding domains"/>
    <property type="match status" value="1"/>
</dbReference>
<dbReference type="AlphaFoldDB" id="A0A3S2XUK0"/>
<dbReference type="Gene3D" id="1.10.260.40">
    <property type="entry name" value="lambda repressor-like DNA-binding domains"/>
    <property type="match status" value="1"/>
</dbReference>
<dbReference type="SMART" id="SM00530">
    <property type="entry name" value="HTH_XRE"/>
    <property type="match status" value="1"/>
</dbReference>
<reference evidence="4 5" key="1">
    <citation type="submission" date="2019-01" db="EMBL/GenBank/DDBJ databases">
        <title>Genome sequences of Streptomyces and Rhizobium isolates collected from root and soil.</title>
        <authorList>
            <person name="Chhettri S."/>
            <person name="Sevigny J.L."/>
            <person name="Sen A."/>
            <person name="Ennis N."/>
            <person name="Tisa L."/>
        </authorList>
    </citation>
    <scope>NUCLEOTIDE SEQUENCE [LARGE SCALE GENOMIC DNA]</scope>
    <source>
        <strain evidence="4 5">San01</strain>
    </source>
</reference>
<dbReference type="Gene3D" id="2.60.120.10">
    <property type="entry name" value="Jelly Rolls"/>
    <property type="match status" value="1"/>
</dbReference>
<feature type="domain" description="HTH cro/C1-type" evidence="3">
    <location>
        <begin position="5"/>
        <end position="59"/>
    </location>
</feature>